<dbReference type="Proteomes" id="UP000502996">
    <property type="component" value="Chromosome"/>
</dbReference>
<keyword evidence="2" id="KW-0472">Membrane</keyword>
<reference evidence="3 4" key="1">
    <citation type="submission" date="2020-02" db="EMBL/GenBank/DDBJ databases">
        <title>Full genome sequence of Nocardioides sp. R-3366.</title>
        <authorList>
            <person name="Im W.-T."/>
        </authorList>
    </citation>
    <scope>NUCLEOTIDE SEQUENCE [LARGE SCALE GENOMIC DNA]</scope>
    <source>
        <strain evidence="3 4">R-3366</strain>
    </source>
</reference>
<sequence length="290" mass="30295">MTRRPRTPQSGGRFDRTSWNKAVMVLNVAIIGGLTIVGLTYVSNTRESGTDAVASPPPSVASTLAQPDEDSASPEPTDVAAPASEAPTAPAQASAPAPKVPLTMRSDFSSGDAWPVGAGFREAGTLAWPLGVVDGLMTHGAARSPDAVSWLEKWTKADVRRIGARVVFAPNHSGSAALTAWHTSILDLDGQATPRTGMRLVVTPSGWRLVAVDGRAAETIGSGTYTLAGRSARFDLVRKADTVWVTDPSGTVTSVSDPRVASLSGPWASWELRDARVGTRPAGFAEVWAG</sequence>
<organism evidence="3 4">
    <name type="scientific">Nocardioides anomalus</name>
    <dbReference type="NCBI Taxonomy" id="2712223"/>
    <lineage>
        <taxon>Bacteria</taxon>
        <taxon>Bacillati</taxon>
        <taxon>Actinomycetota</taxon>
        <taxon>Actinomycetes</taxon>
        <taxon>Propionibacteriales</taxon>
        <taxon>Nocardioidaceae</taxon>
        <taxon>Nocardioides</taxon>
    </lineage>
</organism>
<evidence type="ECO:0000256" key="2">
    <source>
        <dbReference type="SAM" id="Phobius"/>
    </source>
</evidence>
<evidence type="ECO:0000256" key="1">
    <source>
        <dbReference type="SAM" id="MobiDB-lite"/>
    </source>
</evidence>
<feature type="transmembrane region" description="Helical" evidence="2">
    <location>
        <begin position="21"/>
        <end position="42"/>
    </location>
</feature>
<keyword evidence="2" id="KW-0812">Transmembrane</keyword>
<dbReference type="EMBL" id="CP049257">
    <property type="protein sequence ID" value="QIG44660.1"/>
    <property type="molecule type" value="Genomic_DNA"/>
</dbReference>
<proteinExistence type="predicted"/>
<accession>A0A6G6WHX5</accession>
<feature type="compositionally biased region" description="Low complexity" evidence="1">
    <location>
        <begin position="80"/>
        <end position="97"/>
    </location>
</feature>
<dbReference type="KEGG" id="nano:G5V58_19430"/>
<keyword evidence="2" id="KW-1133">Transmembrane helix</keyword>
<feature type="region of interest" description="Disordered" evidence="1">
    <location>
        <begin position="48"/>
        <end position="104"/>
    </location>
</feature>
<dbReference type="AlphaFoldDB" id="A0A6G6WHX5"/>
<evidence type="ECO:0000313" key="3">
    <source>
        <dbReference type="EMBL" id="QIG44660.1"/>
    </source>
</evidence>
<protein>
    <submittedName>
        <fullName evidence="3">Uncharacterized protein</fullName>
    </submittedName>
</protein>
<evidence type="ECO:0000313" key="4">
    <source>
        <dbReference type="Proteomes" id="UP000502996"/>
    </source>
</evidence>
<gene>
    <name evidence="3" type="ORF">G5V58_19430</name>
</gene>
<name>A0A6G6WHX5_9ACTN</name>
<dbReference type="RefSeq" id="WP_165236427.1">
    <property type="nucleotide sequence ID" value="NZ_CP049257.1"/>
</dbReference>
<keyword evidence="4" id="KW-1185">Reference proteome</keyword>